<name>A0A917INY5_9BACT</name>
<keyword evidence="2" id="KW-1185">Reference proteome</keyword>
<comment type="caution">
    <text evidence="1">The sequence shown here is derived from an EMBL/GenBank/DDBJ whole genome shotgun (WGS) entry which is preliminary data.</text>
</comment>
<evidence type="ECO:0000313" key="1">
    <source>
        <dbReference type="EMBL" id="GGH60079.1"/>
    </source>
</evidence>
<dbReference type="Proteomes" id="UP000627292">
    <property type="component" value="Unassembled WGS sequence"/>
</dbReference>
<reference evidence="1" key="2">
    <citation type="submission" date="2020-09" db="EMBL/GenBank/DDBJ databases">
        <authorList>
            <person name="Sun Q."/>
            <person name="Zhou Y."/>
        </authorList>
    </citation>
    <scope>NUCLEOTIDE SEQUENCE</scope>
    <source>
        <strain evidence="1">CGMCC 1.15290</strain>
    </source>
</reference>
<sequence>MTPQDYLKLKAPNINGRLKKIRNGIKEIEEKAQEVLKQFDPFCHEKFRLNYIFNNPLFLQTKQKKVEAITTQQNPFEFDFKPYEKKS</sequence>
<accession>A0A917INY5</accession>
<reference evidence="1" key="1">
    <citation type="journal article" date="2014" name="Int. J. Syst. Evol. Microbiol.">
        <title>Complete genome sequence of Corynebacterium casei LMG S-19264T (=DSM 44701T), isolated from a smear-ripened cheese.</title>
        <authorList>
            <consortium name="US DOE Joint Genome Institute (JGI-PGF)"/>
            <person name="Walter F."/>
            <person name="Albersmeier A."/>
            <person name="Kalinowski J."/>
            <person name="Ruckert C."/>
        </authorList>
    </citation>
    <scope>NUCLEOTIDE SEQUENCE</scope>
    <source>
        <strain evidence="1">CGMCC 1.15290</strain>
    </source>
</reference>
<gene>
    <name evidence="1" type="ORF">GCM10011379_07530</name>
</gene>
<dbReference type="AlphaFoldDB" id="A0A917INY5"/>
<evidence type="ECO:0000313" key="2">
    <source>
        <dbReference type="Proteomes" id="UP000627292"/>
    </source>
</evidence>
<protein>
    <submittedName>
        <fullName evidence="1">Uncharacterized protein</fullName>
    </submittedName>
</protein>
<organism evidence="1 2">
    <name type="scientific">Filimonas zeae</name>
    <dbReference type="NCBI Taxonomy" id="1737353"/>
    <lineage>
        <taxon>Bacteria</taxon>
        <taxon>Pseudomonadati</taxon>
        <taxon>Bacteroidota</taxon>
        <taxon>Chitinophagia</taxon>
        <taxon>Chitinophagales</taxon>
        <taxon>Chitinophagaceae</taxon>
        <taxon>Filimonas</taxon>
    </lineage>
</organism>
<dbReference type="EMBL" id="BMIB01000001">
    <property type="protein sequence ID" value="GGH60079.1"/>
    <property type="molecule type" value="Genomic_DNA"/>
</dbReference>
<proteinExistence type="predicted"/>